<protein>
    <submittedName>
        <fullName evidence="1">Uncharacterized protein</fullName>
    </submittedName>
</protein>
<dbReference type="RefSeq" id="WP_109092807.1">
    <property type="nucleotide sequence ID" value="NZ_QETB01000001.1"/>
</dbReference>
<dbReference type="Proteomes" id="UP000245283">
    <property type="component" value="Unassembled WGS sequence"/>
</dbReference>
<evidence type="ECO:0000313" key="1">
    <source>
        <dbReference type="EMBL" id="PWF27307.1"/>
    </source>
</evidence>
<keyword evidence="2" id="KW-1185">Reference proteome</keyword>
<comment type="caution">
    <text evidence="1">The sequence shown here is derived from an EMBL/GenBank/DDBJ whole genome shotgun (WGS) entry which is preliminary data.</text>
</comment>
<gene>
    <name evidence="1" type="ORF">DD236_02655</name>
</gene>
<dbReference type="AlphaFoldDB" id="A0A2V1KCR3"/>
<proteinExistence type="predicted"/>
<organism evidence="1 2">
    <name type="scientific">Ancrocorticia populi</name>
    <dbReference type="NCBI Taxonomy" id="2175228"/>
    <lineage>
        <taxon>Bacteria</taxon>
        <taxon>Bacillati</taxon>
        <taxon>Actinomycetota</taxon>
        <taxon>Actinomycetes</taxon>
        <taxon>Actinomycetales</taxon>
        <taxon>Actinomycetaceae</taxon>
        <taxon>Ancrocorticia</taxon>
    </lineage>
</organism>
<dbReference type="EMBL" id="QETB01000001">
    <property type="protein sequence ID" value="PWF27307.1"/>
    <property type="molecule type" value="Genomic_DNA"/>
</dbReference>
<dbReference type="OrthoDB" id="3428371at2"/>
<sequence length="138" mass="15293">MVAAYVPNGLLSRLLGDRMYSVEFVLNDYVQFKFDGAPDARTPVTLSVYAWPVVEIETRTWREGDLGYADALRQLAPSLVIATSEQTGRGIRIELGTGALTIHPTAEEARVEIAMIAGWSDGAWMLWRPGKDSFEDLC</sequence>
<evidence type="ECO:0000313" key="2">
    <source>
        <dbReference type="Proteomes" id="UP000245283"/>
    </source>
</evidence>
<reference evidence="2" key="1">
    <citation type="submission" date="2018-05" db="EMBL/GenBank/DDBJ databases">
        <authorList>
            <person name="Li Y."/>
        </authorList>
    </citation>
    <scope>NUCLEOTIDE SEQUENCE [LARGE SCALE GENOMIC DNA]</scope>
    <source>
        <strain evidence="2">sk1b4</strain>
    </source>
</reference>
<accession>A0A2V1KCR3</accession>
<name>A0A2V1KCR3_9ACTO</name>